<dbReference type="AlphaFoldDB" id="G2KNF9"/>
<evidence type="ECO:0000313" key="2">
    <source>
        <dbReference type="Proteomes" id="UP000009286"/>
    </source>
</evidence>
<sequence length="38" mass="4108">MLLCGAVMMLWVKSFVYGSERKTNLINSIPAKAGIHGA</sequence>
<dbReference type="KEGG" id="mai:MICA_1489"/>
<dbReference type="Proteomes" id="UP000009286">
    <property type="component" value="Chromosome"/>
</dbReference>
<name>G2KNF9_MICAA</name>
<proteinExistence type="predicted"/>
<keyword evidence="2" id="KW-1185">Reference proteome</keyword>
<protein>
    <submittedName>
        <fullName evidence="1">Uncharacterized protein</fullName>
    </submittedName>
</protein>
<evidence type="ECO:0000313" key="1">
    <source>
        <dbReference type="EMBL" id="AEP09807.1"/>
    </source>
</evidence>
<dbReference type="HOGENOM" id="CLU_3330095_0_0_5"/>
<organism evidence="1 2">
    <name type="scientific">Micavibrio aeruginosavorus (strain ARL-13)</name>
    <dbReference type="NCBI Taxonomy" id="856793"/>
    <lineage>
        <taxon>Bacteria</taxon>
        <taxon>Pseudomonadati</taxon>
        <taxon>Bdellovibrionota</taxon>
        <taxon>Bdellovibrionia</taxon>
        <taxon>Bdellovibrionales</taxon>
        <taxon>Pseudobdellovibrionaceae</taxon>
        <taxon>Micavibrio</taxon>
    </lineage>
</organism>
<reference evidence="1 2" key="1">
    <citation type="journal article" date="2011" name="BMC Genomics">
        <title>Genomic insights into an obligate epibiotic bacterial predator: Micavibrio aeruginosavorus ARL-13.</title>
        <authorList>
            <person name="Wang Z."/>
            <person name="Kadouri D."/>
            <person name="Wu M."/>
        </authorList>
    </citation>
    <scope>NUCLEOTIDE SEQUENCE [LARGE SCALE GENOMIC DNA]</scope>
    <source>
        <strain evidence="1 2">ARL-13</strain>
    </source>
</reference>
<gene>
    <name evidence="1" type="ordered locus">MICA_1489</name>
</gene>
<accession>G2KNF9</accession>
<dbReference type="EMBL" id="CP002382">
    <property type="protein sequence ID" value="AEP09807.1"/>
    <property type="molecule type" value="Genomic_DNA"/>
</dbReference>